<dbReference type="SUPFAM" id="SSF53474">
    <property type="entry name" value="alpha/beta-Hydrolases"/>
    <property type="match status" value="1"/>
</dbReference>
<accession>A0A4P6ETQ5</accession>
<dbReference type="GO" id="GO:0016787">
    <property type="term" value="F:hydrolase activity"/>
    <property type="evidence" value="ECO:0007669"/>
    <property type="project" value="UniProtKB-KW"/>
</dbReference>
<name>A0A4P6ETQ5_9MICO</name>
<organism evidence="3 4">
    <name type="scientific">Xylanimonas allomyrinae</name>
    <dbReference type="NCBI Taxonomy" id="2509459"/>
    <lineage>
        <taxon>Bacteria</taxon>
        <taxon>Bacillati</taxon>
        <taxon>Actinomycetota</taxon>
        <taxon>Actinomycetes</taxon>
        <taxon>Micrococcales</taxon>
        <taxon>Promicromonosporaceae</taxon>
        <taxon>Xylanimonas</taxon>
    </lineage>
</organism>
<evidence type="ECO:0000313" key="3">
    <source>
        <dbReference type="EMBL" id="QAY63767.1"/>
    </source>
</evidence>
<evidence type="ECO:0000313" key="4">
    <source>
        <dbReference type="Proteomes" id="UP000291758"/>
    </source>
</evidence>
<keyword evidence="4" id="KW-1185">Reference proteome</keyword>
<sequence>MTRFRRAVGAWVAAMTLLVLAACGPADPTTAGATGPLATGPLPAGTSGQVPLDGRPFALTVPAGYDAGTPVPLVVGLHGYTSSGAELASYLGLTAQSQDRGFLLATPDGTPDADGKPFWNATTACCDFHDTGVDDSAYLAHLITTVEAQYAVDPARVYVVGHSNGGFMALRMACEHADLVTAVVSVAGEMTDDVSSCTPARPVSVLQVQGDADETIRYRGGSNGPGRRYPGAEQTVADWAGLDGCAAAPQEGPALDLEDTVSGAETTPLTWSPCEAGTEVALWTIAGGRHVPAWSPTFGPALADWLLAHAR</sequence>
<keyword evidence="1 2" id="KW-0732">Signal</keyword>
<dbReference type="PANTHER" id="PTHR43037:SF1">
    <property type="entry name" value="BLL1128 PROTEIN"/>
    <property type="match status" value="1"/>
</dbReference>
<dbReference type="PROSITE" id="PS51257">
    <property type="entry name" value="PROKAR_LIPOPROTEIN"/>
    <property type="match status" value="1"/>
</dbReference>
<keyword evidence="3" id="KW-0378">Hydrolase</keyword>
<dbReference type="OrthoDB" id="9767239at2"/>
<proteinExistence type="predicted"/>
<dbReference type="Pfam" id="PF00756">
    <property type="entry name" value="Esterase"/>
    <property type="match status" value="1"/>
</dbReference>
<feature type="signal peptide" evidence="2">
    <location>
        <begin position="1"/>
        <end position="21"/>
    </location>
</feature>
<dbReference type="InterPro" id="IPR029058">
    <property type="entry name" value="AB_hydrolase_fold"/>
</dbReference>
<reference evidence="3 4" key="1">
    <citation type="submission" date="2019-01" db="EMBL/GenBank/DDBJ databases">
        <title>Genome sequencing of strain 2JSPR-7.</title>
        <authorList>
            <person name="Heo J."/>
            <person name="Kim S.-J."/>
            <person name="Kim J.-S."/>
            <person name="Hong S.-B."/>
            <person name="Kwon S.-W."/>
        </authorList>
    </citation>
    <scope>NUCLEOTIDE SEQUENCE [LARGE SCALE GENOMIC DNA]</scope>
    <source>
        <strain evidence="3 4">2JSPR-7</strain>
    </source>
</reference>
<dbReference type="Gene3D" id="3.40.50.1820">
    <property type="entry name" value="alpha/beta hydrolase"/>
    <property type="match status" value="1"/>
</dbReference>
<dbReference type="InterPro" id="IPR000801">
    <property type="entry name" value="Esterase-like"/>
</dbReference>
<evidence type="ECO:0000256" key="2">
    <source>
        <dbReference type="SAM" id="SignalP"/>
    </source>
</evidence>
<dbReference type="PANTHER" id="PTHR43037">
    <property type="entry name" value="UNNAMED PRODUCT-RELATED"/>
    <property type="match status" value="1"/>
</dbReference>
<dbReference type="Proteomes" id="UP000291758">
    <property type="component" value="Chromosome"/>
</dbReference>
<protein>
    <submittedName>
        <fullName evidence="3">Alpha/beta fold hydrolase</fullName>
    </submittedName>
</protein>
<dbReference type="InterPro" id="IPR050955">
    <property type="entry name" value="Plant_Biomass_Hydrol_Est"/>
</dbReference>
<dbReference type="KEGG" id="xyl:ET495_11530"/>
<gene>
    <name evidence="3" type="ORF">ET495_11530</name>
</gene>
<evidence type="ECO:0000256" key="1">
    <source>
        <dbReference type="ARBA" id="ARBA00022729"/>
    </source>
</evidence>
<dbReference type="RefSeq" id="WP_129204927.1">
    <property type="nucleotide sequence ID" value="NZ_CP035495.1"/>
</dbReference>
<dbReference type="AlphaFoldDB" id="A0A4P6ETQ5"/>
<dbReference type="EMBL" id="CP035495">
    <property type="protein sequence ID" value="QAY63767.1"/>
    <property type="molecule type" value="Genomic_DNA"/>
</dbReference>
<feature type="chain" id="PRO_5039122332" evidence="2">
    <location>
        <begin position="22"/>
        <end position="311"/>
    </location>
</feature>